<feature type="chain" id="PRO_5038598551" description="DUF3558 domain-containing protein" evidence="2">
    <location>
        <begin position="19"/>
        <end position="209"/>
    </location>
</feature>
<name>A0A4P7ID77_9ACTN</name>
<proteinExistence type="predicted"/>
<feature type="signal peptide" evidence="2">
    <location>
        <begin position="1"/>
        <end position="18"/>
    </location>
</feature>
<dbReference type="Proteomes" id="UP000294853">
    <property type="component" value="Chromosome"/>
</dbReference>
<dbReference type="OrthoDB" id="9973150at2"/>
<accession>A0A4P7ID77</accession>
<gene>
    <name evidence="3" type="ORF">EXE58_06300</name>
</gene>
<dbReference type="RefSeq" id="WP_135267073.1">
    <property type="nucleotide sequence ID" value="NZ_CP038436.1"/>
</dbReference>
<organism evidence="3 4">
    <name type="scientific">Nocardioides seonyuensis</name>
    <dbReference type="NCBI Taxonomy" id="2518371"/>
    <lineage>
        <taxon>Bacteria</taxon>
        <taxon>Bacillati</taxon>
        <taxon>Actinomycetota</taxon>
        <taxon>Actinomycetes</taxon>
        <taxon>Propionibacteriales</taxon>
        <taxon>Nocardioidaceae</taxon>
        <taxon>Nocardioides</taxon>
    </lineage>
</organism>
<keyword evidence="4" id="KW-1185">Reference proteome</keyword>
<evidence type="ECO:0000256" key="2">
    <source>
        <dbReference type="SAM" id="SignalP"/>
    </source>
</evidence>
<dbReference type="KEGG" id="nsn:EXE58_06300"/>
<feature type="compositionally biased region" description="Low complexity" evidence="1">
    <location>
        <begin position="32"/>
        <end position="60"/>
    </location>
</feature>
<feature type="region of interest" description="Disordered" evidence="1">
    <location>
        <begin position="17"/>
        <end position="71"/>
    </location>
</feature>
<dbReference type="EMBL" id="CP038436">
    <property type="protein sequence ID" value="QBX55105.1"/>
    <property type="molecule type" value="Genomic_DNA"/>
</dbReference>
<evidence type="ECO:0000313" key="3">
    <source>
        <dbReference type="EMBL" id="QBX55105.1"/>
    </source>
</evidence>
<dbReference type="AlphaFoldDB" id="A0A4P7ID77"/>
<evidence type="ECO:0000313" key="4">
    <source>
        <dbReference type="Proteomes" id="UP000294853"/>
    </source>
</evidence>
<evidence type="ECO:0008006" key="5">
    <source>
        <dbReference type="Google" id="ProtNLM"/>
    </source>
</evidence>
<reference evidence="3 4" key="1">
    <citation type="submission" date="2019-03" db="EMBL/GenBank/DDBJ databases">
        <title>Three New Species of Nocardioides, Nocardioides euryhalodurans sp. nov., Nocardioides seonyuensis sp. nov. and Nocardioides eburneoflavus sp. nov. Iolated from Soil.</title>
        <authorList>
            <person name="Roh S.G."/>
            <person name="Lee C."/>
            <person name="Kim M.-K."/>
            <person name="Kim S.B."/>
        </authorList>
    </citation>
    <scope>NUCLEOTIDE SEQUENCE [LARGE SCALE GENOMIC DNA]</scope>
    <source>
        <strain evidence="3 4">MMS17-SY207-3</strain>
    </source>
</reference>
<evidence type="ECO:0000256" key="1">
    <source>
        <dbReference type="SAM" id="MobiDB-lite"/>
    </source>
</evidence>
<keyword evidence="2" id="KW-0732">Signal</keyword>
<dbReference type="PROSITE" id="PS51257">
    <property type="entry name" value="PROKAR_LIPOPROTEIN"/>
    <property type="match status" value="1"/>
</dbReference>
<sequence length="209" mass="21654">MRRLLLPCSLLLVGAMSAGCTDEPEPTEGSDKSSASSSETPSETPSKSETPNEGETTGEGPVAGAGAGLSPENAKEWCGVITPEQLSALTGYEVTGVWGRREGVNTCSTELPGLELNITWGSEPTKKSFEQYAAGWDRPAGVFDVAEVELPNGRPAVVATQPVPETGHAGAVVDGRVIQVLVSEVIPDEASTVEDLGAMARQILAVYAG</sequence>
<protein>
    <recommendedName>
        <fullName evidence="5">DUF3558 domain-containing protein</fullName>
    </recommendedName>
</protein>